<comment type="caution">
    <text evidence="7">The sequence shown here is derived from an EMBL/GenBank/DDBJ whole genome shotgun (WGS) entry which is preliminary data.</text>
</comment>
<reference evidence="7" key="1">
    <citation type="submission" date="2021-01" db="EMBL/GenBank/DDBJ databases">
        <title>Novel species in genus Nocardioides.</title>
        <authorList>
            <person name="Zhang G."/>
        </authorList>
    </citation>
    <scope>NUCLEOTIDE SEQUENCE</scope>
    <source>
        <strain evidence="7">Zg-536</strain>
    </source>
</reference>
<dbReference type="PANTHER" id="PTHR30055">
    <property type="entry name" value="HTH-TYPE TRANSCRIPTIONAL REGULATOR RUTR"/>
    <property type="match status" value="1"/>
</dbReference>
<dbReference type="GO" id="GO:0000976">
    <property type="term" value="F:transcription cis-regulatory region binding"/>
    <property type="evidence" value="ECO:0007669"/>
    <property type="project" value="TreeGrafter"/>
</dbReference>
<dbReference type="InterPro" id="IPR009057">
    <property type="entry name" value="Homeodomain-like_sf"/>
</dbReference>
<accession>A0A939BXL9</accession>
<feature type="domain" description="HTH tetR-type" evidence="6">
    <location>
        <begin position="3"/>
        <end position="64"/>
    </location>
</feature>
<dbReference type="RefSeq" id="WP_205290749.1">
    <property type="nucleotide sequence ID" value="NZ_CP074406.1"/>
</dbReference>
<evidence type="ECO:0000313" key="8">
    <source>
        <dbReference type="Proteomes" id="UP000663791"/>
    </source>
</evidence>
<evidence type="ECO:0000256" key="5">
    <source>
        <dbReference type="SAM" id="MobiDB-lite"/>
    </source>
</evidence>
<organism evidence="7 8">
    <name type="scientific">Nocardioides faecalis</name>
    <dbReference type="NCBI Taxonomy" id="2803858"/>
    <lineage>
        <taxon>Bacteria</taxon>
        <taxon>Bacillati</taxon>
        <taxon>Actinomycetota</taxon>
        <taxon>Actinomycetes</taxon>
        <taxon>Propionibacteriales</taxon>
        <taxon>Nocardioidaceae</taxon>
        <taxon>Nocardioides</taxon>
    </lineage>
</organism>
<dbReference type="GO" id="GO:0003700">
    <property type="term" value="F:DNA-binding transcription factor activity"/>
    <property type="evidence" value="ECO:0007669"/>
    <property type="project" value="TreeGrafter"/>
</dbReference>
<dbReference type="PANTHER" id="PTHR30055:SF234">
    <property type="entry name" value="HTH-TYPE TRANSCRIPTIONAL REGULATOR BETI"/>
    <property type="match status" value="1"/>
</dbReference>
<sequence>MGSNARESLLDAAERLFAEDGIAHVSDRRVAEAAGNTNHSAVRYYFGGREGLLRALLDRQLDSVEPERARLLAASDSLLGDIQALILPVTDDLAALPTPSWRARFLNQVQHDPVAAALLRASGDRAPAATRIVRSIIERMQHLDRAIAEGRASLMLHVVTTACAQIEERAHRSGEPAQWPGAGHFLCDAIAGMLQAPVTPFPPGAPAPSGSGDESGATA</sequence>
<protein>
    <submittedName>
        <fullName evidence="7">TetR/AcrR family transcriptional regulator</fullName>
    </submittedName>
</protein>
<evidence type="ECO:0000256" key="2">
    <source>
        <dbReference type="ARBA" id="ARBA00023125"/>
    </source>
</evidence>
<dbReference type="SUPFAM" id="SSF46689">
    <property type="entry name" value="Homeodomain-like"/>
    <property type="match status" value="1"/>
</dbReference>
<evidence type="ECO:0000256" key="1">
    <source>
        <dbReference type="ARBA" id="ARBA00023015"/>
    </source>
</evidence>
<dbReference type="Proteomes" id="UP000663791">
    <property type="component" value="Unassembled WGS sequence"/>
</dbReference>
<gene>
    <name evidence="7" type="ORF">JK386_06080</name>
</gene>
<dbReference type="InterPro" id="IPR001647">
    <property type="entry name" value="HTH_TetR"/>
</dbReference>
<keyword evidence="2 4" id="KW-0238">DNA-binding</keyword>
<keyword evidence="1" id="KW-0805">Transcription regulation</keyword>
<evidence type="ECO:0000313" key="7">
    <source>
        <dbReference type="EMBL" id="MBM9459463.1"/>
    </source>
</evidence>
<dbReference type="EMBL" id="JAERTX010000004">
    <property type="protein sequence ID" value="MBM9459463.1"/>
    <property type="molecule type" value="Genomic_DNA"/>
</dbReference>
<keyword evidence="8" id="KW-1185">Reference proteome</keyword>
<feature type="DNA-binding region" description="H-T-H motif" evidence="4">
    <location>
        <begin position="27"/>
        <end position="46"/>
    </location>
</feature>
<keyword evidence="3" id="KW-0804">Transcription</keyword>
<evidence type="ECO:0000256" key="3">
    <source>
        <dbReference type="ARBA" id="ARBA00023163"/>
    </source>
</evidence>
<dbReference type="InterPro" id="IPR050109">
    <property type="entry name" value="HTH-type_TetR-like_transc_reg"/>
</dbReference>
<evidence type="ECO:0000256" key="4">
    <source>
        <dbReference type="PROSITE-ProRule" id="PRU00335"/>
    </source>
</evidence>
<dbReference type="Gene3D" id="1.10.357.10">
    <property type="entry name" value="Tetracycline Repressor, domain 2"/>
    <property type="match status" value="1"/>
</dbReference>
<evidence type="ECO:0000259" key="6">
    <source>
        <dbReference type="PROSITE" id="PS50977"/>
    </source>
</evidence>
<dbReference type="Pfam" id="PF00440">
    <property type="entry name" value="TetR_N"/>
    <property type="match status" value="1"/>
</dbReference>
<feature type="region of interest" description="Disordered" evidence="5">
    <location>
        <begin position="198"/>
        <end position="219"/>
    </location>
</feature>
<dbReference type="AlphaFoldDB" id="A0A939BXL9"/>
<name>A0A939BXL9_9ACTN</name>
<dbReference type="PROSITE" id="PS50977">
    <property type="entry name" value="HTH_TETR_2"/>
    <property type="match status" value="1"/>
</dbReference>
<feature type="compositionally biased region" description="Low complexity" evidence="5">
    <location>
        <begin position="207"/>
        <end position="219"/>
    </location>
</feature>
<proteinExistence type="predicted"/>